<accession>A0A2H0BG74</accession>
<evidence type="ECO:0000313" key="6">
    <source>
        <dbReference type="Proteomes" id="UP000228495"/>
    </source>
</evidence>
<dbReference type="Gene3D" id="3.40.50.880">
    <property type="match status" value="1"/>
</dbReference>
<dbReference type="Pfam" id="PF03575">
    <property type="entry name" value="Peptidase_S51"/>
    <property type="match status" value="1"/>
</dbReference>
<dbReference type="InterPro" id="IPR005320">
    <property type="entry name" value="Peptidase_S51"/>
</dbReference>
<evidence type="ECO:0000256" key="3">
    <source>
        <dbReference type="ARBA" id="ARBA00022801"/>
    </source>
</evidence>
<keyword evidence="2" id="KW-0645">Protease</keyword>
<keyword evidence="4" id="KW-0720">Serine protease</keyword>
<dbReference type="InterPro" id="IPR029062">
    <property type="entry name" value="Class_I_gatase-like"/>
</dbReference>
<dbReference type="AlphaFoldDB" id="A0A2H0BG74"/>
<name>A0A2H0BG74_UNCKA</name>
<dbReference type="SUPFAM" id="SSF52317">
    <property type="entry name" value="Class I glutamine amidotransferase-like"/>
    <property type="match status" value="1"/>
</dbReference>
<gene>
    <name evidence="5" type="ORF">COX05_02305</name>
</gene>
<protein>
    <recommendedName>
        <fullName evidence="7">Peptidase S51</fullName>
    </recommendedName>
</protein>
<dbReference type="EMBL" id="PCSU01000037">
    <property type="protein sequence ID" value="PIP56579.1"/>
    <property type="molecule type" value="Genomic_DNA"/>
</dbReference>
<evidence type="ECO:0000256" key="1">
    <source>
        <dbReference type="ARBA" id="ARBA00006534"/>
    </source>
</evidence>
<keyword evidence="3" id="KW-0378">Hydrolase</keyword>
<evidence type="ECO:0000313" key="5">
    <source>
        <dbReference type="EMBL" id="PIP56579.1"/>
    </source>
</evidence>
<reference evidence="5 6" key="1">
    <citation type="submission" date="2017-09" db="EMBL/GenBank/DDBJ databases">
        <title>Depth-based differentiation of microbial function through sediment-hosted aquifers and enrichment of novel symbionts in the deep terrestrial subsurface.</title>
        <authorList>
            <person name="Probst A.J."/>
            <person name="Ladd B."/>
            <person name="Jarett J.K."/>
            <person name="Geller-Mcgrath D.E."/>
            <person name="Sieber C.M."/>
            <person name="Emerson J.B."/>
            <person name="Anantharaman K."/>
            <person name="Thomas B.C."/>
            <person name="Malmstrom R."/>
            <person name="Stieglmeier M."/>
            <person name="Klingl A."/>
            <person name="Woyke T."/>
            <person name="Ryan C.M."/>
            <person name="Banfield J.F."/>
        </authorList>
    </citation>
    <scope>NUCLEOTIDE SEQUENCE [LARGE SCALE GENOMIC DNA]</scope>
    <source>
        <strain evidence="5">CG22_combo_CG10-13_8_21_14_all_39_12</strain>
    </source>
</reference>
<comment type="caution">
    <text evidence="5">The sequence shown here is derived from an EMBL/GenBank/DDBJ whole genome shotgun (WGS) entry which is preliminary data.</text>
</comment>
<dbReference type="PANTHER" id="PTHR20842:SF0">
    <property type="entry name" value="ALPHA-ASPARTYL DIPEPTIDASE"/>
    <property type="match status" value="1"/>
</dbReference>
<dbReference type="GO" id="GO:0006508">
    <property type="term" value="P:proteolysis"/>
    <property type="evidence" value="ECO:0007669"/>
    <property type="project" value="UniProtKB-KW"/>
</dbReference>
<comment type="similarity">
    <text evidence="1">Belongs to the peptidase S51 family.</text>
</comment>
<dbReference type="PANTHER" id="PTHR20842">
    <property type="entry name" value="PROTEASE S51 ALPHA-ASPARTYL DIPEPTIDASE"/>
    <property type="match status" value="1"/>
</dbReference>
<sequence>MPNRYILLASNAGNFAPHIQNVVGEHGTPTQATFVTTAANPYEKKEWMEFDIQAFENNGISITRIDFAGLTEEKCIDVLNKTSTLVVGGGNPLYLLEILQQKNLISLISRRVTEGMDYIGSSAGAVIAAPNISLEIPFDNREHAADLYSYDGLHLTSVLVMPHWGKQNYKETYLEMLSDAYEQDTPILSLTDNQALEITTGYTRIISCV</sequence>
<evidence type="ECO:0008006" key="7">
    <source>
        <dbReference type="Google" id="ProtNLM"/>
    </source>
</evidence>
<organism evidence="5 6">
    <name type="scientific">candidate division WWE3 bacterium CG22_combo_CG10-13_8_21_14_all_39_12</name>
    <dbReference type="NCBI Taxonomy" id="1975094"/>
    <lineage>
        <taxon>Bacteria</taxon>
        <taxon>Katanobacteria</taxon>
    </lineage>
</organism>
<evidence type="ECO:0000256" key="4">
    <source>
        <dbReference type="ARBA" id="ARBA00022825"/>
    </source>
</evidence>
<dbReference type="Proteomes" id="UP000228495">
    <property type="component" value="Unassembled WGS sequence"/>
</dbReference>
<proteinExistence type="inferred from homology"/>
<dbReference type="GO" id="GO:0008236">
    <property type="term" value="F:serine-type peptidase activity"/>
    <property type="evidence" value="ECO:0007669"/>
    <property type="project" value="UniProtKB-KW"/>
</dbReference>
<evidence type="ECO:0000256" key="2">
    <source>
        <dbReference type="ARBA" id="ARBA00022670"/>
    </source>
</evidence>